<dbReference type="PANTHER" id="PTHR43037:SF5">
    <property type="entry name" value="FERULOYL ESTERASE"/>
    <property type="match status" value="1"/>
</dbReference>
<dbReference type="PANTHER" id="PTHR43037">
    <property type="entry name" value="UNNAMED PRODUCT-RELATED"/>
    <property type="match status" value="1"/>
</dbReference>
<evidence type="ECO:0000313" key="3">
    <source>
        <dbReference type="EMBL" id="MYM21657.1"/>
    </source>
</evidence>
<evidence type="ECO:0000256" key="2">
    <source>
        <dbReference type="ARBA" id="ARBA00022801"/>
    </source>
</evidence>
<name>A0A6L8K587_9BURK</name>
<keyword evidence="1" id="KW-0732">Signal</keyword>
<evidence type="ECO:0000313" key="4">
    <source>
        <dbReference type="Proteomes" id="UP000479335"/>
    </source>
</evidence>
<sequence length="81" mass="8499">MDIPHPPTSDDVGLLAALIDLAVARYNADPARIYISGMTNGGGMAYRAAIELGPRLAAVAVSSMLMPVKSLCPAPKRAFRC</sequence>
<dbReference type="InterPro" id="IPR029058">
    <property type="entry name" value="AB_hydrolase_fold"/>
</dbReference>
<dbReference type="Proteomes" id="UP000479335">
    <property type="component" value="Unassembled WGS sequence"/>
</dbReference>
<dbReference type="RefSeq" id="WP_161005181.1">
    <property type="nucleotide sequence ID" value="NZ_WWCN01000002.1"/>
</dbReference>
<reference evidence="3 4" key="1">
    <citation type="submission" date="2019-12" db="EMBL/GenBank/DDBJ databases">
        <title>Novel species isolated from a subtropical stream in China.</title>
        <authorList>
            <person name="Lu H."/>
        </authorList>
    </citation>
    <scope>NUCLEOTIDE SEQUENCE [LARGE SCALE GENOMIC DNA]</scope>
    <source>
        <strain evidence="3 4">FT135W</strain>
    </source>
</reference>
<dbReference type="AlphaFoldDB" id="A0A6L8K587"/>
<protein>
    <recommendedName>
        <fullName evidence="5">Peptidase S9 prolyl oligopeptidase catalytic domain-containing protein</fullName>
    </recommendedName>
</protein>
<dbReference type="EMBL" id="WWCN01000002">
    <property type="protein sequence ID" value="MYM21657.1"/>
    <property type="molecule type" value="Genomic_DNA"/>
</dbReference>
<keyword evidence="4" id="KW-1185">Reference proteome</keyword>
<accession>A0A6L8K587</accession>
<proteinExistence type="predicted"/>
<dbReference type="SUPFAM" id="SSF53474">
    <property type="entry name" value="alpha/beta-Hydrolases"/>
    <property type="match status" value="1"/>
</dbReference>
<evidence type="ECO:0008006" key="5">
    <source>
        <dbReference type="Google" id="ProtNLM"/>
    </source>
</evidence>
<dbReference type="InterPro" id="IPR050955">
    <property type="entry name" value="Plant_Biomass_Hydrol_Est"/>
</dbReference>
<dbReference type="Gene3D" id="3.40.50.1820">
    <property type="entry name" value="alpha/beta hydrolase"/>
    <property type="match status" value="1"/>
</dbReference>
<gene>
    <name evidence="3" type="ORF">GTP46_03210</name>
</gene>
<comment type="caution">
    <text evidence="3">The sequence shown here is derived from an EMBL/GenBank/DDBJ whole genome shotgun (WGS) entry which is preliminary data.</text>
</comment>
<keyword evidence="2" id="KW-0378">Hydrolase</keyword>
<dbReference type="GO" id="GO:0016787">
    <property type="term" value="F:hydrolase activity"/>
    <property type="evidence" value="ECO:0007669"/>
    <property type="project" value="UniProtKB-KW"/>
</dbReference>
<evidence type="ECO:0000256" key="1">
    <source>
        <dbReference type="ARBA" id="ARBA00022729"/>
    </source>
</evidence>
<organism evidence="3 4">
    <name type="scientific">Duganella flavida</name>
    <dbReference type="NCBI Taxonomy" id="2692175"/>
    <lineage>
        <taxon>Bacteria</taxon>
        <taxon>Pseudomonadati</taxon>
        <taxon>Pseudomonadota</taxon>
        <taxon>Betaproteobacteria</taxon>
        <taxon>Burkholderiales</taxon>
        <taxon>Oxalobacteraceae</taxon>
        <taxon>Telluria group</taxon>
        <taxon>Duganella</taxon>
    </lineage>
</organism>